<feature type="compositionally biased region" description="Low complexity" evidence="4">
    <location>
        <begin position="328"/>
        <end position="354"/>
    </location>
</feature>
<accession>A0AAD5E1E6</accession>
<dbReference type="Proteomes" id="UP001205105">
    <property type="component" value="Unassembled WGS sequence"/>
</dbReference>
<evidence type="ECO:0000256" key="4">
    <source>
        <dbReference type="SAM" id="MobiDB-lite"/>
    </source>
</evidence>
<dbReference type="CDD" id="cd21075">
    <property type="entry name" value="DBD_XPA-like"/>
    <property type="match status" value="1"/>
</dbReference>
<dbReference type="SUPFAM" id="SSF52425">
    <property type="entry name" value="Cryptochrome/photolyase, N-terminal domain"/>
    <property type="match status" value="1"/>
</dbReference>
<reference evidence="6" key="1">
    <citation type="submission" date="2020-11" db="EMBL/GenBank/DDBJ databases">
        <title>Chlorella ohadii genome sequencing and assembly.</title>
        <authorList>
            <person name="Murik O."/>
            <person name="Treves H."/>
            <person name="Kedem I."/>
            <person name="Shotland Y."/>
            <person name="Kaplan A."/>
        </authorList>
    </citation>
    <scope>NUCLEOTIDE SEQUENCE</scope>
    <source>
        <strain evidence="6">1</strain>
    </source>
</reference>
<dbReference type="EMBL" id="JADXDR010000006">
    <property type="protein sequence ID" value="KAI7846264.1"/>
    <property type="molecule type" value="Genomic_DNA"/>
</dbReference>
<dbReference type="Pfam" id="PF00875">
    <property type="entry name" value="DNA_photolyase"/>
    <property type="match status" value="1"/>
</dbReference>
<dbReference type="SUPFAM" id="SSF46955">
    <property type="entry name" value="Putative DNA-binding domain"/>
    <property type="match status" value="1"/>
</dbReference>
<proteinExistence type="predicted"/>
<dbReference type="InterPro" id="IPR036155">
    <property type="entry name" value="Crypto/Photolyase_N_sf"/>
</dbReference>
<gene>
    <name evidence="6" type="ORF">COHA_000244</name>
</gene>
<dbReference type="GO" id="GO:0005634">
    <property type="term" value="C:nucleus"/>
    <property type="evidence" value="ECO:0007669"/>
    <property type="project" value="UniProtKB-SubCell"/>
</dbReference>
<comment type="caution">
    <text evidence="6">The sequence shown here is derived from an EMBL/GenBank/DDBJ whole genome shotgun (WGS) entry which is preliminary data.</text>
</comment>
<dbReference type="GO" id="GO:0000719">
    <property type="term" value="P:photoreactive repair"/>
    <property type="evidence" value="ECO:0007669"/>
    <property type="project" value="TreeGrafter"/>
</dbReference>
<keyword evidence="3" id="KW-0539">Nucleus</keyword>
<dbReference type="PROSITE" id="PS51645">
    <property type="entry name" value="PHR_CRY_ALPHA_BETA"/>
    <property type="match status" value="1"/>
</dbReference>
<organism evidence="6 7">
    <name type="scientific">Chlorella ohadii</name>
    <dbReference type="NCBI Taxonomy" id="2649997"/>
    <lineage>
        <taxon>Eukaryota</taxon>
        <taxon>Viridiplantae</taxon>
        <taxon>Chlorophyta</taxon>
        <taxon>core chlorophytes</taxon>
        <taxon>Trebouxiophyceae</taxon>
        <taxon>Chlorellales</taxon>
        <taxon>Chlorellaceae</taxon>
        <taxon>Chlorella clade</taxon>
        <taxon>Chlorella</taxon>
    </lineage>
</organism>
<feature type="region of interest" description="Disordered" evidence="4">
    <location>
        <begin position="67"/>
        <end position="186"/>
    </location>
</feature>
<sequence length="788" mass="85882">MAPRLDRSKYMAKSQAQQLYCLTARELDGLPAEERPNPRNRSGPPMKLLAKEDLERAALAKYGSMAALEAERERRRERREQRSIASYFQPQAAPAQQQDGHPQQQPNGQPPPPPQQQQQVGQQGQEDQAQDGQQQVQQQEQQHLGSQVAAPLPFGQQPVPQPVQEQQQQQRGPPPAPGSGPLPWRQALPPLISERVCMVPRQQTAAPAAAATSATAAAAAEAAPGTQQAQQADQPAYVLYWMKTAVRGHENPALDAAAAAARQHGLPLLVASFLLASHPYASTRRNKFWLEGLRDAQAELRRQDVELLVYLEGWSDQQQQCEDKHGQLEGQQQQPEGQQQQSTGKQQQPGAQQQQEERPMEVEPSSTEAGGPAEGPAAAQLGLAAAAAQAAADPYDAHFSFHAQGFRQTAGWQALVRLASRAALVVTEDMPALAEDMPAAIPMAAVDTACVLPMRLVRKFHQRAYTFRSATEAQRRQRLKTYAPPPATLLGPAAVAPAALHGLPALPQRAADPGQLGWQPLELASIPPLHLQQRLRAVLQACQGIDHSVPSVTHLPGGSVAGYARWEAFRKKGLPLYAARRNDAMQRDGVSRLSAYHHFGMVSPFKIAREAALDKTAGGTKFLDELLIWREIGFNLCLHRHHQLHSLAGLPQWARATLEEHAGDPRPGLLPYSQLDRGASGDAFWDAAQKQLVRTGELHNNVRMTWGKAFLQWGPTPEAALRAALHCNHRWALDGCDPASYAGILWCFGLYDSPKGSAGTPISGSLAQRSTAGHARRLPPAAYSQLPV</sequence>
<feature type="compositionally biased region" description="Low complexity" evidence="4">
    <location>
        <begin position="89"/>
        <end position="107"/>
    </location>
</feature>
<comment type="subcellular location">
    <subcellularLocation>
        <location evidence="1">Nucleus</location>
    </subcellularLocation>
</comment>
<dbReference type="AlphaFoldDB" id="A0AAD5E1E6"/>
<feature type="region of interest" description="Disordered" evidence="4">
    <location>
        <begin position="29"/>
        <end position="48"/>
    </location>
</feature>
<dbReference type="Gene3D" id="1.25.40.80">
    <property type="match status" value="1"/>
</dbReference>
<keyword evidence="2" id="KW-0862">Zinc</keyword>
<feature type="compositionally biased region" description="Low complexity" evidence="4">
    <location>
        <begin position="116"/>
        <end position="143"/>
    </location>
</feature>
<feature type="compositionally biased region" description="Low complexity" evidence="4">
    <location>
        <begin position="151"/>
        <end position="171"/>
    </location>
</feature>
<evidence type="ECO:0000256" key="2">
    <source>
        <dbReference type="ARBA" id="ARBA00022833"/>
    </source>
</evidence>
<dbReference type="InterPro" id="IPR052219">
    <property type="entry name" value="Photolyase_Class-2"/>
</dbReference>
<dbReference type="PANTHER" id="PTHR10211">
    <property type="entry name" value="DEOXYRIBODIPYRIMIDINE PHOTOLYASE"/>
    <property type="match status" value="1"/>
</dbReference>
<dbReference type="Gene3D" id="3.90.530.10">
    <property type="entry name" value="XPA C-terminal domain"/>
    <property type="match status" value="1"/>
</dbReference>
<evidence type="ECO:0000256" key="1">
    <source>
        <dbReference type="ARBA" id="ARBA00004123"/>
    </source>
</evidence>
<protein>
    <recommendedName>
        <fullName evidence="5">Photolyase/cryptochrome alpha/beta domain-containing protein</fullName>
    </recommendedName>
</protein>
<dbReference type="InterPro" id="IPR009061">
    <property type="entry name" value="DNA-bd_dom_put_sf"/>
</dbReference>
<dbReference type="GO" id="GO:0003904">
    <property type="term" value="F:deoxyribodipyrimidine photo-lyase activity"/>
    <property type="evidence" value="ECO:0007669"/>
    <property type="project" value="TreeGrafter"/>
</dbReference>
<feature type="compositionally biased region" description="Basic and acidic residues" evidence="4">
    <location>
        <begin position="69"/>
        <end position="82"/>
    </location>
</feature>
<dbReference type="Gene3D" id="1.10.579.10">
    <property type="entry name" value="DNA Cyclobutane Dipyrimidine Photolyase, subunit A, domain 3"/>
    <property type="match status" value="1"/>
</dbReference>
<dbReference type="InterPro" id="IPR006050">
    <property type="entry name" value="DNA_photolyase_N"/>
</dbReference>
<evidence type="ECO:0000256" key="3">
    <source>
        <dbReference type="ARBA" id="ARBA00023242"/>
    </source>
</evidence>
<keyword evidence="7" id="KW-1185">Reference proteome</keyword>
<evidence type="ECO:0000313" key="7">
    <source>
        <dbReference type="Proteomes" id="UP001205105"/>
    </source>
</evidence>
<dbReference type="InterPro" id="IPR037129">
    <property type="entry name" value="XPA_sf"/>
</dbReference>
<dbReference type="InterPro" id="IPR036134">
    <property type="entry name" value="Crypto/Photolyase_FAD-like_sf"/>
</dbReference>
<dbReference type="InterPro" id="IPR014729">
    <property type="entry name" value="Rossmann-like_a/b/a_fold"/>
</dbReference>
<evidence type="ECO:0000259" key="5">
    <source>
        <dbReference type="PROSITE" id="PS51645"/>
    </source>
</evidence>
<feature type="region of interest" description="Disordered" evidence="4">
    <location>
        <begin position="320"/>
        <end position="376"/>
    </location>
</feature>
<dbReference type="Gene3D" id="3.40.50.620">
    <property type="entry name" value="HUPs"/>
    <property type="match status" value="1"/>
</dbReference>
<dbReference type="PANTHER" id="PTHR10211:SF0">
    <property type="entry name" value="DEOXYRIBODIPYRIMIDINE PHOTO-LYASE"/>
    <property type="match status" value="1"/>
</dbReference>
<evidence type="ECO:0000313" key="6">
    <source>
        <dbReference type="EMBL" id="KAI7846264.1"/>
    </source>
</evidence>
<feature type="domain" description="Photolyase/cryptochrome alpha/beta" evidence="5">
    <location>
        <begin position="236"/>
        <end position="381"/>
    </location>
</feature>
<dbReference type="SUPFAM" id="SSF48173">
    <property type="entry name" value="Cryptochrome/photolyase FAD-binding domain"/>
    <property type="match status" value="1"/>
</dbReference>
<name>A0AAD5E1E6_9CHLO</name>